<reference evidence="3" key="1">
    <citation type="submission" date="2017-06" db="EMBL/GenBank/DDBJ databases">
        <authorList>
            <person name="Varghese N."/>
            <person name="Submissions S."/>
        </authorList>
    </citation>
    <scope>NUCLEOTIDE SEQUENCE [LARGE SCALE GENOMIC DNA]</scope>
    <source>
        <strain evidence="3">DSM 27993</strain>
    </source>
</reference>
<dbReference type="Proteomes" id="UP000198412">
    <property type="component" value="Unassembled WGS sequence"/>
</dbReference>
<evidence type="ECO:0008006" key="4">
    <source>
        <dbReference type="Google" id="ProtNLM"/>
    </source>
</evidence>
<sequence length="195" mass="21777">MKKITFTIALLFSLSAFSQGYRGPSTQGYRNSSKGYGGPSHLSEIKIDAAKLTIGGIIEASYEFVGNDQSGYGVSVLLNPRENDVYFEKFSITPFYRMYFLNRQDYGAKGLFIEGFSKFSFGTDNDLYYDSYRNNNNNNNNEYFDSALGLSIGKKWVNNNGFILEIFAGGGRTLGLSDISPEGFFRGGIFIGKRF</sequence>
<gene>
    <name evidence="2" type="ORF">SAMN04488111_2318</name>
</gene>
<keyword evidence="3" id="KW-1185">Reference proteome</keyword>
<dbReference type="AlphaFoldDB" id="A0A238Y7Q3"/>
<keyword evidence="1" id="KW-0732">Signal</keyword>
<organism evidence="2 3">
    <name type="scientific">Lutibacter flavus</name>
    <dbReference type="NCBI Taxonomy" id="691689"/>
    <lineage>
        <taxon>Bacteria</taxon>
        <taxon>Pseudomonadati</taxon>
        <taxon>Bacteroidota</taxon>
        <taxon>Flavobacteriia</taxon>
        <taxon>Flavobacteriales</taxon>
        <taxon>Flavobacteriaceae</taxon>
        <taxon>Lutibacter</taxon>
    </lineage>
</organism>
<evidence type="ECO:0000313" key="3">
    <source>
        <dbReference type="Proteomes" id="UP000198412"/>
    </source>
</evidence>
<proteinExistence type="predicted"/>
<accession>A0A238Y7Q3</accession>
<feature type="signal peptide" evidence="1">
    <location>
        <begin position="1"/>
        <end position="18"/>
    </location>
</feature>
<feature type="chain" id="PRO_5013054099" description="DUF3575 domain-containing protein" evidence="1">
    <location>
        <begin position="19"/>
        <end position="195"/>
    </location>
</feature>
<dbReference type="EMBL" id="FZNX01000004">
    <property type="protein sequence ID" value="SNR66624.1"/>
    <property type="molecule type" value="Genomic_DNA"/>
</dbReference>
<name>A0A238Y7Q3_9FLAO</name>
<dbReference type="OrthoDB" id="768080at2"/>
<dbReference type="RefSeq" id="WP_089378617.1">
    <property type="nucleotide sequence ID" value="NZ_FZNX01000004.1"/>
</dbReference>
<evidence type="ECO:0000313" key="2">
    <source>
        <dbReference type="EMBL" id="SNR66624.1"/>
    </source>
</evidence>
<evidence type="ECO:0000256" key="1">
    <source>
        <dbReference type="SAM" id="SignalP"/>
    </source>
</evidence>
<protein>
    <recommendedName>
        <fullName evidence="4">DUF3575 domain-containing protein</fullName>
    </recommendedName>
</protein>